<gene>
    <name evidence="1" type="ORF">LARSCL_LOCUS8869</name>
</gene>
<keyword evidence="2" id="KW-1185">Reference proteome</keyword>
<accession>A0AAV1ZYB5</accession>
<protein>
    <submittedName>
        <fullName evidence="1">Uncharacterized protein</fullName>
    </submittedName>
</protein>
<name>A0AAV1ZYB5_9ARAC</name>
<reference evidence="1 2" key="1">
    <citation type="submission" date="2024-04" db="EMBL/GenBank/DDBJ databases">
        <authorList>
            <person name="Rising A."/>
            <person name="Reimegard J."/>
            <person name="Sonavane S."/>
            <person name="Akerstrom W."/>
            <person name="Nylinder S."/>
            <person name="Hedman E."/>
            <person name="Kallberg Y."/>
        </authorList>
    </citation>
    <scope>NUCLEOTIDE SEQUENCE [LARGE SCALE GENOMIC DNA]</scope>
</reference>
<evidence type="ECO:0000313" key="2">
    <source>
        <dbReference type="Proteomes" id="UP001497382"/>
    </source>
</evidence>
<dbReference type="AlphaFoldDB" id="A0AAV1ZYB5"/>
<proteinExistence type="predicted"/>
<evidence type="ECO:0000313" key="1">
    <source>
        <dbReference type="EMBL" id="CAL1276837.1"/>
    </source>
</evidence>
<organism evidence="1 2">
    <name type="scientific">Larinioides sclopetarius</name>
    <dbReference type="NCBI Taxonomy" id="280406"/>
    <lineage>
        <taxon>Eukaryota</taxon>
        <taxon>Metazoa</taxon>
        <taxon>Ecdysozoa</taxon>
        <taxon>Arthropoda</taxon>
        <taxon>Chelicerata</taxon>
        <taxon>Arachnida</taxon>
        <taxon>Araneae</taxon>
        <taxon>Araneomorphae</taxon>
        <taxon>Entelegynae</taxon>
        <taxon>Araneoidea</taxon>
        <taxon>Araneidae</taxon>
        <taxon>Larinioides</taxon>
    </lineage>
</organism>
<sequence length="329" mass="37284">MPSSLICDIVIHRMLPYACSSTNKSANDFLATCLLFAQLRLETCWVNLIEKSVVVTLATAIVDHITMGTDAVSCLKKSGDYSQPCQWKLFATMPMEIIRNYANGNYSQLCQWKLFATVPMEIIRNCANGNYPQLCQWKLSTTVPMEIIHNRADGNYPQPVRVPRWRIGECLQWSPLVIEGKYNTFCGPTGRSPTLSRLWQSSSFIFPRTTITLADVKAVAKHRLLPHSFNKHLITDIDCPRILTSIITRLRTNHYKGMKILPDKTRTYIPCKNCTDAQFTPDRILECPALTPHILRLGVVPLVSELREVLYSTEVLQLAVAVFKTHEAI</sequence>
<comment type="caution">
    <text evidence="1">The sequence shown here is derived from an EMBL/GenBank/DDBJ whole genome shotgun (WGS) entry which is preliminary data.</text>
</comment>
<dbReference type="Proteomes" id="UP001497382">
    <property type="component" value="Unassembled WGS sequence"/>
</dbReference>
<dbReference type="EMBL" id="CAXIEN010000096">
    <property type="protein sequence ID" value="CAL1276837.1"/>
    <property type="molecule type" value="Genomic_DNA"/>
</dbReference>